<feature type="domain" description="Beta-lactamase-related" evidence="3">
    <location>
        <begin position="64"/>
        <end position="428"/>
    </location>
</feature>
<organism evidence="4 5">
    <name type="scientific">Corynespora cassiicola Philippines</name>
    <dbReference type="NCBI Taxonomy" id="1448308"/>
    <lineage>
        <taxon>Eukaryota</taxon>
        <taxon>Fungi</taxon>
        <taxon>Dikarya</taxon>
        <taxon>Ascomycota</taxon>
        <taxon>Pezizomycotina</taxon>
        <taxon>Dothideomycetes</taxon>
        <taxon>Pleosporomycetidae</taxon>
        <taxon>Pleosporales</taxon>
        <taxon>Corynesporascaceae</taxon>
        <taxon>Corynespora</taxon>
    </lineage>
</organism>
<keyword evidence="5" id="KW-1185">Reference proteome</keyword>
<dbReference type="PANTHER" id="PTHR22935">
    <property type="entry name" value="PENICILLIN-BINDING PROTEIN"/>
    <property type="match status" value="1"/>
</dbReference>
<dbReference type="InterPro" id="IPR051478">
    <property type="entry name" value="Beta-lactamase-like_AB/R"/>
</dbReference>
<dbReference type="InterPro" id="IPR012338">
    <property type="entry name" value="Beta-lactam/transpept-like"/>
</dbReference>
<evidence type="ECO:0000256" key="1">
    <source>
        <dbReference type="ARBA" id="ARBA00038473"/>
    </source>
</evidence>
<evidence type="ECO:0000313" key="4">
    <source>
        <dbReference type="EMBL" id="PSN59293.1"/>
    </source>
</evidence>
<feature type="chain" id="PRO_5015529653" evidence="2">
    <location>
        <begin position="22"/>
        <end position="606"/>
    </location>
</feature>
<dbReference type="OrthoDB" id="10250282at2759"/>
<accession>A0A2T2N1H7</accession>
<gene>
    <name evidence="4" type="ORF">BS50DRAFT_641097</name>
</gene>
<keyword evidence="2" id="KW-0732">Signal</keyword>
<dbReference type="Proteomes" id="UP000240883">
    <property type="component" value="Unassembled WGS sequence"/>
</dbReference>
<dbReference type="AlphaFoldDB" id="A0A2T2N1H7"/>
<dbReference type="STRING" id="1448308.A0A2T2N1H7"/>
<dbReference type="InterPro" id="IPR001466">
    <property type="entry name" value="Beta-lactam-related"/>
</dbReference>
<reference evidence="4 5" key="1">
    <citation type="journal article" date="2018" name="Front. Microbiol.">
        <title>Genome-Wide Analysis of Corynespora cassiicola Leaf Fall Disease Putative Effectors.</title>
        <authorList>
            <person name="Lopez D."/>
            <person name="Ribeiro S."/>
            <person name="Label P."/>
            <person name="Fumanal B."/>
            <person name="Venisse J.S."/>
            <person name="Kohler A."/>
            <person name="de Oliveira R.R."/>
            <person name="Labutti K."/>
            <person name="Lipzen A."/>
            <person name="Lail K."/>
            <person name="Bauer D."/>
            <person name="Ohm R.A."/>
            <person name="Barry K.W."/>
            <person name="Spatafora J."/>
            <person name="Grigoriev I.V."/>
            <person name="Martin F.M."/>
            <person name="Pujade-Renaud V."/>
        </authorList>
    </citation>
    <scope>NUCLEOTIDE SEQUENCE [LARGE SCALE GENOMIC DNA]</scope>
    <source>
        <strain evidence="4 5">Philippines</strain>
    </source>
</reference>
<name>A0A2T2N1H7_CORCC</name>
<evidence type="ECO:0000259" key="3">
    <source>
        <dbReference type="Pfam" id="PF00144"/>
    </source>
</evidence>
<proteinExistence type="inferred from homology"/>
<dbReference type="EMBL" id="KZ678158">
    <property type="protein sequence ID" value="PSN59293.1"/>
    <property type="molecule type" value="Genomic_DNA"/>
</dbReference>
<dbReference type="Pfam" id="PF00144">
    <property type="entry name" value="Beta-lactamase"/>
    <property type="match status" value="1"/>
</dbReference>
<feature type="signal peptide" evidence="2">
    <location>
        <begin position="1"/>
        <end position="21"/>
    </location>
</feature>
<dbReference type="SUPFAM" id="SSF56601">
    <property type="entry name" value="beta-lactamase/transpeptidase-like"/>
    <property type="match status" value="1"/>
</dbReference>
<protein>
    <submittedName>
        <fullName evidence="4">Beta-lactamase/transpeptidase-like protein</fullName>
    </submittedName>
</protein>
<dbReference type="PANTHER" id="PTHR22935:SF95">
    <property type="entry name" value="BETA-LACTAMASE-LIKE 1-RELATED"/>
    <property type="match status" value="1"/>
</dbReference>
<sequence length="606" mass="65295">MIALIEALLVWTGLLAVAARADCIPDAPEKLLADPLVLSHPAVTAAFEEVGRNLSALFVNTTRDGLSFAIVHASTPDKAYSFNHGALKLNETYDGNEITSDSIMRIASISKHFAMFSVLVAGSGARAQNATVPGLRLETPVREVLPEFGLPDKDWENGGKDITLGMLASHSAGLPREGYTTNFNMVTGFGKADADTIGSAWAETTPEGVIEITRKTKLMFAPGQRAGYSNAGISILASAVAAYYSKIKGSSMSWNDFAAQEILAPLNMTHTFTGRIPSSLTPDVGVPAFPHWADLLVGTGYDPAAGMWSSANDLTKYIHHIWLSPEPPFPLITLPQRRLTLKPNSALPDGTQLVGPGWEIDLFTIPTSPGSSTALSKTYAAYGKAGDAGGWHAWMDVVPNLGYGIVVLAQEAREEGFARIVPTAVRDAVHAILLPAFASAVAERTRQRFGGWYSNGRDGGVIAEQVPGAAAGNTTTYAKVEVEEQILYLRELVVNGTSALEGLDRLGWTEEEEGPRFWSTDVGVALTPAEGAAENEEFGPGAQVWRMMLPGLDKCDWWDFDGYTDQNGWPLSKVVLAETEGGVELRYPPYDVVLERIQTHKRYVSE</sequence>
<dbReference type="Gene3D" id="3.40.710.10">
    <property type="entry name" value="DD-peptidase/beta-lactamase superfamily"/>
    <property type="match status" value="1"/>
</dbReference>
<evidence type="ECO:0000256" key="2">
    <source>
        <dbReference type="SAM" id="SignalP"/>
    </source>
</evidence>
<comment type="similarity">
    <text evidence="1">Belongs to the beta-lactamase family.</text>
</comment>
<evidence type="ECO:0000313" key="5">
    <source>
        <dbReference type="Proteomes" id="UP000240883"/>
    </source>
</evidence>